<evidence type="ECO:0000313" key="2">
    <source>
        <dbReference type="Proteomes" id="UP000676776"/>
    </source>
</evidence>
<accession>A0ABS3SXT3</accession>
<dbReference type="PROSITE" id="PS51257">
    <property type="entry name" value="PROKAR_LIPOPROTEIN"/>
    <property type="match status" value="1"/>
</dbReference>
<evidence type="ECO:0008006" key="3">
    <source>
        <dbReference type="Google" id="ProtNLM"/>
    </source>
</evidence>
<comment type="caution">
    <text evidence="1">The sequence shown here is derived from an EMBL/GenBank/DDBJ whole genome shotgun (WGS) entry which is preliminary data.</text>
</comment>
<name>A0ABS3SXT3_9FLAO</name>
<sequence length="455" mass="51258">MLKNYSRGLYLFILLILVSCNQDDSISPLIVEANADAVTLAQNTSIEISVFLNDINIPVQGNLSVTTPSLGVLEILDPNNSPNNPSDNIIRYTANPNKIGADQFEYTICGGNNNCSTAVVSINISSENTVAFNLEVMPYQTLSEYRFFEGDMKNLEPSFGVLPYSLNSKLFSDYAKKKRFVWLPNNSKANYVNDNVHLEFPIGAILIKNFYYENVLPNNDTKIIETRLMIKKAEGWTFANYVWNDEQTEAFFDLNGSTVNIEWLENGSTNTVDYRIPSGAKCFTCHKIMEIAEPIGPKPRNLNRDYSYNDGLKNQLNKWIEFGYLDATLPGTVSALPDYNDETQPLELRVRAYLDVNCAHCHSEETHCAYRPLRLDFSDTDNFTNMGVCVDPDTDLGEDLGHIIEPGDARNSVLHFRVNSTEPSMRMPLLGRTLMHAEGVSLIEEWIDSLNTECN</sequence>
<dbReference type="Gene3D" id="2.60.40.3440">
    <property type="match status" value="1"/>
</dbReference>
<dbReference type="EMBL" id="JAGEVF010000001">
    <property type="protein sequence ID" value="MBO3115310.1"/>
    <property type="molecule type" value="Genomic_DNA"/>
</dbReference>
<dbReference type="InterPro" id="IPR022269">
    <property type="entry name" value="SO_2930-like_C"/>
</dbReference>
<dbReference type="Proteomes" id="UP000676776">
    <property type="component" value="Unassembled WGS sequence"/>
</dbReference>
<organism evidence="1 2">
    <name type="scientific">Winogradskyella pelagia</name>
    <dbReference type="NCBI Taxonomy" id="2819984"/>
    <lineage>
        <taxon>Bacteria</taxon>
        <taxon>Pseudomonadati</taxon>
        <taxon>Bacteroidota</taxon>
        <taxon>Flavobacteriia</taxon>
        <taxon>Flavobacteriales</taxon>
        <taxon>Flavobacteriaceae</taxon>
        <taxon>Winogradskyella</taxon>
    </lineage>
</organism>
<evidence type="ECO:0000313" key="1">
    <source>
        <dbReference type="EMBL" id="MBO3115310.1"/>
    </source>
</evidence>
<dbReference type="RefSeq" id="WP_208152082.1">
    <property type="nucleotide sequence ID" value="NZ_JAGEVF010000001.1"/>
</dbReference>
<gene>
    <name evidence="1" type="ORF">J4050_01040</name>
</gene>
<protein>
    <recommendedName>
        <fullName evidence="3">Repeat protein (TIGR03806 family)</fullName>
    </recommendedName>
</protein>
<proteinExistence type="predicted"/>
<keyword evidence="2" id="KW-1185">Reference proteome</keyword>
<reference evidence="1 2" key="1">
    <citation type="submission" date="2021-03" db="EMBL/GenBank/DDBJ databases">
        <title>Winogradskyella sp. nov., isolated from costal sediment.</title>
        <authorList>
            <person name="Gao C."/>
        </authorList>
    </citation>
    <scope>NUCLEOTIDE SEQUENCE [LARGE SCALE GENOMIC DNA]</scope>
    <source>
        <strain evidence="1 2">DF17</strain>
    </source>
</reference>
<dbReference type="Pfam" id="PF17963">
    <property type="entry name" value="Big_9"/>
    <property type="match status" value="1"/>
</dbReference>
<dbReference type="NCBIfam" id="TIGR03806">
    <property type="entry name" value="chp_HNE_0200"/>
    <property type="match status" value="1"/>
</dbReference>